<dbReference type="Proteomes" id="UP000230750">
    <property type="component" value="Unassembled WGS sequence"/>
</dbReference>
<feature type="region of interest" description="Disordered" evidence="1">
    <location>
        <begin position="77"/>
        <end position="176"/>
    </location>
</feature>
<comment type="caution">
    <text evidence="2">The sequence shown here is derived from an EMBL/GenBank/DDBJ whole genome shotgun (WGS) entry which is preliminary data.</text>
</comment>
<dbReference type="EMBL" id="MRZV01000373">
    <property type="protein sequence ID" value="PIK51442.1"/>
    <property type="molecule type" value="Genomic_DNA"/>
</dbReference>
<accession>A0A2G8KTY2</accession>
<keyword evidence="3" id="KW-1185">Reference proteome</keyword>
<gene>
    <name evidence="2" type="ORF">BSL78_11681</name>
</gene>
<name>A0A2G8KTY2_STIJA</name>
<evidence type="ECO:0000313" key="2">
    <source>
        <dbReference type="EMBL" id="PIK51442.1"/>
    </source>
</evidence>
<feature type="compositionally biased region" description="Basic and acidic residues" evidence="1">
    <location>
        <begin position="81"/>
        <end position="108"/>
    </location>
</feature>
<feature type="compositionally biased region" description="Basic and acidic residues" evidence="1">
    <location>
        <begin position="136"/>
        <end position="146"/>
    </location>
</feature>
<feature type="compositionally biased region" description="Basic and acidic residues" evidence="1">
    <location>
        <begin position="217"/>
        <end position="226"/>
    </location>
</feature>
<organism evidence="2 3">
    <name type="scientific">Stichopus japonicus</name>
    <name type="common">Sea cucumber</name>
    <dbReference type="NCBI Taxonomy" id="307972"/>
    <lineage>
        <taxon>Eukaryota</taxon>
        <taxon>Metazoa</taxon>
        <taxon>Echinodermata</taxon>
        <taxon>Eleutherozoa</taxon>
        <taxon>Echinozoa</taxon>
        <taxon>Holothuroidea</taxon>
        <taxon>Aspidochirotacea</taxon>
        <taxon>Aspidochirotida</taxon>
        <taxon>Stichopodidae</taxon>
        <taxon>Apostichopus</taxon>
    </lineage>
</organism>
<sequence>MGAAAESHDQLIQLINYDEDDSDEIDGDMEEQIFEAYIDKKRNTRREDEDSEEWLQAKVLRRREAEDAKRLLQELNCVLTKRSEQKERNKQEKIMTKSSTENEKREQEQTSPPTSAKTEINDTATASTERSGNVSPEKDSIEKVNEENYTTASKASLDDTESCHNRELNPENLSGHFKEEISAIQGVTSGDVYIEGESLQLTDVQSGFTEMGTGKQLDGKRKDQKIDNTNQTGGIEAYEKDYSESSKSLFESEGEHENSQYREDGNSLSSRDTEACAVSYESLSKSEDSEPLSLGRFRDACSFPAVNPWMVPGLAAQVAKISQEHVQLSEDTFGDPDSDGDDE</sequence>
<dbReference type="PANTHER" id="PTHR15989:SF5">
    <property type="entry name" value="VEZATIN"/>
    <property type="match status" value="1"/>
</dbReference>
<dbReference type="InterPro" id="IPR026858">
    <property type="entry name" value="Vezatin"/>
</dbReference>
<dbReference type="GO" id="GO:0005886">
    <property type="term" value="C:plasma membrane"/>
    <property type="evidence" value="ECO:0007669"/>
    <property type="project" value="TreeGrafter"/>
</dbReference>
<evidence type="ECO:0000313" key="3">
    <source>
        <dbReference type="Proteomes" id="UP000230750"/>
    </source>
</evidence>
<feature type="compositionally biased region" description="Polar residues" evidence="1">
    <location>
        <begin position="109"/>
        <end position="134"/>
    </location>
</feature>
<reference evidence="2 3" key="1">
    <citation type="journal article" date="2017" name="PLoS Biol.">
        <title>The sea cucumber genome provides insights into morphological evolution and visceral regeneration.</title>
        <authorList>
            <person name="Zhang X."/>
            <person name="Sun L."/>
            <person name="Yuan J."/>
            <person name="Sun Y."/>
            <person name="Gao Y."/>
            <person name="Zhang L."/>
            <person name="Li S."/>
            <person name="Dai H."/>
            <person name="Hamel J.F."/>
            <person name="Liu C."/>
            <person name="Yu Y."/>
            <person name="Liu S."/>
            <person name="Lin W."/>
            <person name="Guo K."/>
            <person name="Jin S."/>
            <person name="Xu P."/>
            <person name="Storey K.B."/>
            <person name="Huan P."/>
            <person name="Zhang T."/>
            <person name="Zhou Y."/>
            <person name="Zhang J."/>
            <person name="Lin C."/>
            <person name="Li X."/>
            <person name="Xing L."/>
            <person name="Huo D."/>
            <person name="Sun M."/>
            <person name="Wang L."/>
            <person name="Mercier A."/>
            <person name="Li F."/>
            <person name="Yang H."/>
            <person name="Xiang J."/>
        </authorList>
    </citation>
    <scope>NUCLEOTIDE SEQUENCE [LARGE SCALE GENOMIC DNA]</scope>
    <source>
        <strain evidence="2">Shaxun</strain>
        <tissue evidence="2">Muscle</tissue>
    </source>
</reference>
<dbReference type="GO" id="GO:0098609">
    <property type="term" value="P:cell-cell adhesion"/>
    <property type="evidence" value="ECO:0007669"/>
    <property type="project" value="InterPro"/>
</dbReference>
<feature type="region of interest" description="Disordered" evidence="1">
    <location>
        <begin position="205"/>
        <end position="274"/>
    </location>
</feature>
<evidence type="ECO:0000256" key="1">
    <source>
        <dbReference type="SAM" id="MobiDB-lite"/>
    </source>
</evidence>
<dbReference type="PANTHER" id="PTHR15989">
    <property type="entry name" value="VEZATIN"/>
    <property type="match status" value="1"/>
</dbReference>
<feature type="compositionally biased region" description="Basic and acidic residues" evidence="1">
    <location>
        <begin position="253"/>
        <end position="265"/>
    </location>
</feature>
<proteinExistence type="predicted"/>
<protein>
    <submittedName>
        <fullName evidence="2">Uncharacterized protein</fullName>
    </submittedName>
</protein>
<dbReference type="AlphaFoldDB" id="A0A2G8KTY2"/>